<sequence length="557" mass="54915">MAVWWRGARIVSVCGAGVLILGGGSAVYAVGADEPVPSPLDLVAAVRDGVWSTWSRPGEAIRFRVRLDGPGTGVRLALMTTPAGALRGVECPVRTEPAVLPPKGTAVCEVGDLPAQGGAVDVLLTVPDGSRDITVTTVATMRGPGGRTVTQQARGAIRGARAGAAAEPVRPAAGGRAGEAVHDFLLEVLERSFTPSVARPPGEPAASGAGVGVPGAGVPGVGAVGTGVPGVRSHADPREVAAVPGGDTEVPGSRPAGPPPATASGASEAPGTGSRAASTVPDSGHPDVVPGSRGPGSVSGPSAVPGAGQPSAVSEPPTMSGTFGISGPSAMSASRPRVGPASQPRHRGPQVAAPRAAHRPAAHRALIGQAGDRVSGGQAGDRWGPRHEAVGRSLPAQATAAVPQPPAQAGVMAPPAQAGAMASPAQVEGQAWAGGQGEVRAEVVMPDQVPATASGTGPGRWGGSGVRLPQAAPAPVTAQPYAAAQPYAPARDSGAPGAPLPRDVDGPRRDAAPVAQSSPVLTGAQGLPAVAGAVGALLVLLWLQDRHRRRSRSRSVL</sequence>
<evidence type="ECO:0000313" key="3">
    <source>
        <dbReference type="EMBL" id="MBB5821154.1"/>
    </source>
</evidence>
<protein>
    <submittedName>
        <fullName evidence="3">Uncharacterized protein</fullName>
    </submittedName>
</protein>
<dbReference type="AlphaFoldDB" id="A0A7W9IJF8"/>
<dbReference type="Proteomes" id="UP000540685">
    <property type="component" value="Unassembled WGS sequence"/>
</dbReference>
<feature type="compositionally biased region" description="Low complexity" evidence="1">
    <location>
        <begin position="395"/>
        <end position="426"/>
    </location>
</feature>
<keyword evidence="4" id="KW-1185">Reference proteome</keyword>
<comment type="caution">
    <text evidence="3">The sequence shown here is derived from an EMBL/GenBank/DDBJ whole genome shotgun (WGS) entry which is preliminary data.</text>
</comment>
<feature type="region of interest" description="Disordered" evidence="1">
    <location>
        <begin position="486"/>
        <end position="517"/>
    </location>
</feature>
<proteinExistence type="predicted"/>
<reference evidence="3 4" key="1">
    <citation type="submission" date="2020-08" db="EMBL/GenBank/DDBJ databases">
        <title>Sequencing the genomes of 1000 actinobacteria strains.</title>
        <authorList>
            <person name="Klenk H.-P."/>
        </authorList>
    </citation>
    <scope>NUCLEOTIDE SEQUENCE [LARGE SCALE GENOMIC DNA]</scope>
    <source>
        <strain evidence="3 4">DSM 46887</strain>
    </source>
</reference>
<accession>A0A7W9IJF8</accession>
<feature type="region of interest" description="Disordered" evidence="1">
    <location>
        <begin position="449"/>
        <end position="471"/>
    </location>
</feature>
<evidence type="ECO:0000256" key="1">
    <source>
        <dbReference type="SAM" id="MobiDB-lite"/>
    </source>
</evidence>
<name>A0A7W9IJF8_9ACTN</name>
<feature type="compositionally biased region" description="Low complexity" evidence="1">
    <location>
        <begin position="288"/>
        <end position="308"/>
    </location>
</feature>
<feature type="compositionally biased region" description="Low complexity" evidence="1">
    <location>
        <begin position="262"/>
        <end position="274"/>
    </location>
</feature>
<feature type="compositionally biased region" description="Basic and acidic residues" evidence="1">
    <location>
        <begin position="502"/>
        <end position="511"/>
    </location>
</feature>
<keyword evidence="2" id="KW-0812">Transmembrane</keyword>
<dbReference type="EMBL" id="JACHMP010000001">
    <property type="protein sequence ID" value="MBB5821154.1"/>
    <property type="molecule type" value="Genomic_DNA"/>
</dbReference>
<evidence type="ECO:0000313" key="4">
    <source>
        <dbReference type="Proteomes" id="UP000540685"/>
    </source>
</evidence>
<evidence type="ECO:0000256" key="2">
    <source>
        <dbReference type="SAM" id="Phobius"/>
    </source>
</evidence>
<keyword evidence="2" id="KW-0472">Membrane</keyword>
<feature type="transmembrane region" description="Helical" evidence="2">
    <location>
        <begin position="526"/>
        <end position="543"/>
    </location>
</feature>
<organism evidence="3 4">
    <name type="scientific">Streptosporangium becharense</name>
    <dbReference type="NCBI Taxonomy" id="1816182"/>
    <lineage>
        <taxon>Bacteria</taxon>
        <taxon>Bacillati</taxon>
        <taxon>Actinomycetota</taxon>
        <taxon>Actinomycetes</taxon>
        <taxon>Streptosporangiales</taxon>
        <taxon>Streptosporangiaceae</taxon>
        <taxon>Streptosporangium</taxon>
    </lineage>
</organism>
<gene>
    <name evidence="3" type="ORF">F4562_004216</name>
</gene>
<feature type="region of interest" description="Disordered" evidence="1">
    <location>
        <begin position="224"/>
        <end position="433"/>
    </location>
</feature>
<keyword evidence="2" id="KW-1133">Transmembrane helix</keyword>
<feature type="compositionally biased region" description="Gly residues" evidence="1">
    <location>
        <begin position="456"/>
        <end position="465"/>
    </location>
</feature>